<evidence type="ECO:0000313" key="3">
    <source>
        <dbReference type="Proteomes" id="UP001492380"/>
    </source>
</evidence>
<organism evidence="2 3">
    <name type="scientific">Phyllosticta capitalensis</name>
    <dbReference type="NCBI Taxonomy" id="121624"/>
    <lineage>
        <taxon>Eukaryota</taxon>
        <taxon>Fungi</taxon>
        <taxon>Dikarya</taxon>
        <taxon>Ascomycota</taxon>
        <taxon>Pezizomycotina</taxon>
        <taxon>Dothideomycetes</taxon>
        <taxon>Dothideomycetes incertae sedis</taxon>
        <taxon>Botryosphaeriales</taxon>
        <taxon>Phyllostictaceae</taxon>
        <taxon>Phyllosticta</taxon>
    </lineage>
</organism>
<keyword evidence="1" id="KW-0732">Signal</keyword>
<reference evidence="2 3" key="1">
    <citation type="submission" date="2024-04" db="EMBL/GenBank/DDBJ databases">
        <title>Phyllosticta paracitricarpa is synonymous to the EU quarantine fungus P. citricarpa based on phylogenomic analyses.</title>
        <authorList>
            <consortium name="Lawrence Berkeley National Laboratory"/>
            <person name="Van Ingen-Buijs V.A."/>
            <person name="Van Westerhoven A.C."/>
            <person name="Haridas S."/>
            <person name="Skiadas P."/>
            <person name="Martin F."/>
            <person name="Groenewald J.Z."/>
            <person name="Crous P.W."/>
            <person name="Seidl M.F."/>
        </authorList>
    </citation>
    <scope>NUCLEOTIDE SEQUENCE [LARGE SCALE GENOMIC DNA]</scope>
    <source>
        <strain evidence="2 3">CBS 123374</strain>
    </source>
</reference>
<name>A0ABR1YSE4_9PEZI</name>
<dbReference type="Proteomes" id="UP001492380">
    <property type="component" value="Unassembled WGS sequence"/>
</dbReference>
<evidence type="ECO:0000256" key="1">
    <source>
        <dbReference type="SAM" id="SignalP"/>
    </source>
</evidence>
<feature type="chain" id="PRO_5047092981" evidence="1">
    <location>
        <begin position="19"/>
        <end position="148"/>
    </location>
</feature>
<gene>
    <name evidence="2" type="ORF">HDK90DRAFT_481785</name>
</gene>
<protein>
    <submittedName>
        <fullName evidence="2">Uncharacterized protein</fullName>
    </submittedName>
</protein>
<keyword evidence="3" id="KW-1185">Reference proteome</keyword>
<feature type="signal peptide" evidence="1">
    <location>
        <begin position="1"/>
        <end position="18"/>
    </location>
</feature>
<proteinExistence type="predicted"/>
<accession>A0ABR1YSE4</accession>
<comment type="caution">
    <text evidence="2">The sequence shown here is derived from an EMBL/GenBank/DDBJ whole genome shotgun (WGS) entry which is preliminary data.</text>
</comment>
<sequence>MQFIFITLLALLVALVAARPQDVSTDSTSNKEIKGDCGVIGFLKPGEFNGLTKDVPLDPKNRVLPYRVDILGCIASCKQQLGEPTSDGKGCQTVLWSLQFGNCGFSSTKFDSAINRDKRGDEVFYKLNCYDKYKDGKSTFPVIAPGQD</sequence>
<evidence type="ECO:0000313" key="2">
    <source>
        <dbReference type="EMBL" id="KAK8237905.1"/>
    </source>
</evidence>
<dbReference type="EMBL" id="JBBWRZ010000004">
    <property type="protein sequence ID" value="KAK8237905.1"/>
    <property type="molecule type" value="Genomic_DNA"/>
</dbReference>